<gene>
    <name evidence="1" type="ORF">GAGA_1901</name>
</gene>
<keyword evidence="2" id="KW-1185">Reference proteome</keyword>
<dbReference type="EMBL" id="BAEK01000033">
    <property type="protein sequence ID" value="GAC04756.1"/>
    <property type="molecule type" value="Genomic_DNA"/>
</dbReference>
<protein>
    <submittedName>
        <fullName evidence="1">Uncharacterized protein</fullName>
    </submittedName>
</protein>
<organism evidence="1 2">
    <name type="scientific">Paraglaciecola agarilytica NO2</name>
    <dbReference type="NCBI Taxonomy" id="1125747"/>
    <lineage>
        <taxon>Bacteria</taxon>
        <taxon>Pseudomonadati</taxon>
        <taxon>Pseudomonadota</taxon>
        <taxon>Gammaproteobacteria</taxon>
        <taxon>Alteromonadales</taxon>
        <taxon>Alteromonadaceae</taxon>
        <taxon>Paraglaciecola</taxon>
    </lineage>
</organism>
<dbReference type="Proteomes" id="UP000008372">
    <property type="component" value="Unassembled WGS sequence"/>
</dbReference>
<name>A0ABQ0I5W8_9ALTE</name>
<sequence>MNTGVVNAQSNKLLDKARYRKFSEGEICVRKAGVCTYTKHTKHFLHR</sequence>
<evidence type="ECO:0000313" key="1">
    <source>
        <dbReference type="EMBL" id="GAC04756.1"/>
    </source>
</evidence>
<reference evidence="1 2" key="1">
    <citation type="journal article" date="2014" name="Environ. Microbiol.">
        <title>Comparative genomics of the marine bacterial genus Glaciecola reveals the high degree of genomic diversity and genomic characteristic for cold adaptation.</title>
        <authorList>
            <person name="Qin Q.L."/>
            <person name="Xie B.B."/>
            <person name="Yu Y."/>
            <person name="Shu Y.L."/>
            <person name="Rong J.C."/>
            <person name="Zhang Y.J."/>
            <person name="Zhao D.L."/>
            <person name="Chen X.L."/>
            <person name="Zhang X.Y."/>
            <person name="Chen B."/>
            <person name="Zhou B.C."/>
            <person name="Zhang Y.Z."/>
        </authorList>
    </citation>
    <scope>NUCLEOTIDE SEQUENCE [LARGE SCALE GENOMIC DNA]</scope>
    <source>
        <strain evidence="1 2">NO2</strain>
    </source>
</reference>
<accession>A0ABQ0I5W8</accession>
<comment type="caution">
    <text evidence="1">The sequence shown here is derived from an EMBL/GenBank/DDBJ whole genome shotgun (WGS) entry which is preliminary data.</text>
</comment>
<evidence type="ECO:0000313" key="2">
    <source>
        <dbReference type="Proteomes" id="UP000008372"/>
    </source>
</evidence>
<proteinExistence type="predicted"/>